<protein>
    <recommendedName>
        <fullName evidence="3">CCHC-type domain-containing protein</fullName>
    </recommendedName>
</protein>
<comment type="caution">
    <text evidence="5">The sequence shown here is derived from an EMBL/GenBank/DDBJ whole genome shotgun (WGS) entry which is preliminary data.</text>
</comment>
<dbReference type="GO" id="GO:0003676">
    <property type="term" value="F:nucleic acid binding"/>
    <property type="evidence" value="ECO:0007669"/>
    <property type="project" value="InterPro"/>
</dbReference>
<dbReference type="EMBL" id="CAGKOT010000052">
    <property type="protein sequence ID" value="CAB5384778.1"/>
    <property type="molecule type" value="Genomic_DNA"/>
</dbReference>
<evidence type="ECO:0000313" key="4">
    <source>
        <dbReference type="EMBL" id="CAB5384778.1"/>
    </source>
</evidence>
<dbReference type="VEuPathDB" id="FungiDB:FUN_020333"/>
<organism evidence="5 6">
    <name type="scientific">Rhizophagus irregularis</name>
    <dbReference type="NCBI Taxonomy" id="588596"/>
    <lineage>
        <taxon>Eukaryota</taxon>
        <taxon>Fungi</taxon>
        <taxon>Fungi incertae sedis</taxon>
        <taxon>Mucoromycota</taxon>
        <taxon>Glomeromycotina</taxon>
        <taxon>Glomeromycetes</taxon>
        <taxon>Glomerales</taxon>
        <taxon>Glomeraceae</taxon>
        <taxon>Rhizophagus</taxon>
    </lineage>
</organism>
<keyword evidence="1" id="KW-0479">Metal-binding</keyword>
<evidence type="ECO:0000256" key="2">
    <source>
        <dbReference type="SAM" id="MobiDB-lite"/>
    </source>
</evidence>
<dbReference type="SUPFAM" id="SSF54928">
    <property type="entry name" value="RNA-binding domain, RBD"/>
    <property type="match status" value="1"/>
</dbReference>
<evidence type="ECO:0000256" key="1">
    <source>
        <dbReference type="PROSITE-ProRule" id="PRU00047"/>
    </source>
</evidence>
<keyword evidence="1" id="KW-0862">Zinc</keyword>
<reference evidence="5 6" key="1">
    <citation type="submission" date="2017-10" db="EMBL/GenBank/DDBJ databases">
        <title>Extensive intraspecific genome diversity in a model arbuscular mycorrhizal fungus.</title>
        <authorList>
            <person name="Chen E.C.H."/>
            <person name="Morin E."/>
            <person name="Baudet D."/>
            <person name="Noel J."/>
            <person name="Ndikumana S."/>
            <person name="Charron P."/>
            <person name="St-Onge C."/>
            <person name="Giorgi J."/>
            <person name="Grigoriev I.V."/>
            <person name="Roux C."/>
            <person name="Martin F.M."/>
            <person name="Corradi N."/>
        </authorList>
    </citation>
    <scope>NUCLEOTIDE SEQUENCE [LARGE SCALE GENOMIC DNA]</scope>
    <source>
        <strain evidence="5 6">A1</strain>
    </source>
</reference>
<feature type="domain" description="CCHC-type" evidence="3">
    <location>
        <begin position="271"/>
        <end position="284"/>
    </location>
</feature>
<reference evidence="4" key="3">
    <citation type="submission" date="2020-05" db="EMBL/GenBank/DDBJ databases">
        <authorList>
            <person name="Rincon C."/>
            <person name="Sanders R I."/>
            <person name="Robbins C."/>
            <person name="Chaturvedi A."/>
        </authorList>
    </citation>
    <scope>NUCLEOTIDE SEQUENCE</scope>
    <source>
        <strain evidence="4">CHB12</strain>
    </source>
</reference>
<evidence type="ECO:0000313" key="6">
    <source>
        <dbReference type="Proteomes" id="UP000232688"/>
    </source>
</evidence>
<evidence type="ECO:0000313" key="5">
    <source>
        <dbReference type="EMBL" id="PKC60613.1"/>
    </source>
</evidence>
<dbReference type="Proteomes" id="UP000232688">
    <property type="component" value="Unassembled WGS sequence"/>
</dbReference>
<dbReference type="InterPro" id="IPR035979">
    <property type="entry name" value="RBD_domain_sf"/>
</dbReference>
<evidence type="ECO:0000259" key="3">
    <source>
        <dbReference type="PROSITE" id="PS50158"/>
    </source>
</evidence>
<feature type="region of interest" description="Disordered" evidence="2">
    <location>
        <begin position="309"/>
        <end position="341"/>
    </location>
</feature>
<dbReference type="GO" id="GO:0008270">
    <property type="term" value="F:zinc ion binding"/>
    <property type="evidence" value="ECO:0007669"/>
    <property type="project" value="UniProtKB-KW"/>
</dbReference>
<feature type="compositionally biased region" description="Polar residues" evidence="2">
    <location>
        <begin position="312"/>
        <end position="326"/>
    </location>
</feature>
<dbReference type="EMBL" id="LLXH01001120">
    <property type="protein sequence ID" value="PKC60613.1"/>
    <property type="molecule type" value="Genomic_DNA"/>
</dbReference>
<keyword evidence="1" id="KW-0863">Zinc-finger</keyword>
<dbReference type="OrthoDB" id="20651at2759"/>
<dbReference type="VEuPathDB" id="FungiDB:RhiirA1_467788"/>
<reference evidence="5 6" key="2">
    <citation type="submission" date="2017-10" db="EMBL/GenBank/DDBJ databases">
        <title>Genome analyses suggest a sexual origin of heterokaryosis in a supposedly ancient asexual fungus.</title>
        <authorList>
            <person name="Corradi N."/>
            <person name="Sedzielewska K."/>
            <person name="Noel J."/>
            <person name="Charron P."/>
            <person name="Farinelli L."/>
            <person name="Marton T."/>
            <person name="Kruger M."/>
            <person name="Pelin A."/>
            <person name="Brachmann A."/>
            <person name="Corradi N."/>
        </authorList>
    </citation>
    <scope>NUCLEOTIDE SEQUENCE [LARGE SCALE GENOMIC DNA]</scope>
    <source>
        <strain evidence="5 6">A1</strain>
    </source>
</reference>
<dbReference type="InterPro" id="IPR001878">
    <property type="entry name" value="Znf_CCHC"/>
</dbReference>
<sequence>MVHNNILEDVRLKQDDITSLTIQVTTQKIIKDPLNDTTSAQTEDTSAFKKIVGISLQAILITQETFTTLKEIPYTCNEIEYHFEEVITRRNRIKQNNQQSRDRVVQIFNASLQITTAIVKPFMRKYGELIEDECYSRRPHVHAPNKQVIYITYKNADSVNRFYDNNSLWIYGEMLYVTPFLMNNDIRENLRKFCKKLNGIPSNAQAIEFKEFIDTSDVVEFYIPRNTYTNETQKYAYVYFRSREVMEAAMDKLLIIREKQTEWSDPNVQSCFHCGYTGHYIRDCDYISPCRRPMRKNDYFRQIREIKRSHLNRSNTNSQQIPSTYAQAAARGTRRNNQNNQ</sequence>
<dbReference type="AlphaFoldDB" id="A0A2I1F2G6"/>
<dbReference type="PROSITE" id="PS50158">
    <property type="entry name" value="ZF_CCHC"/>
    <property type="match status" value="1"/>
</dbReference>
<gene>
    <name evidence="4" type="ORF">CHRIB12_LOCUS19008</name>
    <name evidence="5" type="ORF">RhiirA1_467788</name>
</gene>
<accession>A0A2I1F2G6</accession>
<name>A0A2I1F2G6_9GLOM</name>
<dbReference type="Proteomes" id="UP000684084">
    <property type="component" value="Unassembled WGS sequence"/>
</dbReference>
<dbReference type="VEuPathDB" id="FungiDB:RhiirFUN_025245"/>
<proteinExistence type="predicted"/>